<dbReference type="STRING" id="99883.ENSTNIP00000021137"/>
<dbReference type="PROSITE" id="PS50998">
    <property type="entry name" value="GLA_2"/>
    <property type="match status" value="1"/>
</dbReference>
<dbReference type="InParanoid" id="H3DKT9"/>
<evidence type="ECO:0000259" key="13">
    <source>
        <dbReference type="PROSITE" id="PS50240"/>
    </source>
</evidence>
<dbReference type="InterPro" id="IPR000742">
    <property type="entry name" value="EGF"/>
</dbReference>
<keyword evidence="9" id="KW-0325">Glycoprotein</keyword>
<comment type="caution">
    <text evidence="10">Lacks conserved residue(s) required for the propagation of feature annotation.</text>
</comment>
<protein>
    <submittedName>
        <fullName evidence="15">Protein Z, vitamin K-dependent plasma glycoprotein a</fullName>
    </submittedName>
</protein>
<dbReference type="PANTHER" id="PTHR24278">
    <property type="entry name" value="COAGULATION FACTOR"/>
    <property type="match status" value="1"/>
</dbReference>
<dbReference type="HOGENOM" id="CLU_006842_19_5_1"/>
<organism evidence="15 16">
    <name type="scientific">Tetraodon nigroviridis</name>
    <name type="common">Spotted green pufferfish</name>
    <name type="synonym">Chelonodon nigroviridis</name>
    <dbReference type="NCBI Taxonomy" id="99883"/>
    <lineage>
        <taxon>Eukaryota</taxon>
        <taxon>Metazoa</taxon>
        <taxon>Chordata</taxon>
        <taxon>Craniata</taxon>
        <taxon>Vertebrata</taxon>
        <taxon>Euteleostomi</taxon>
        <taxon>Actinopterygii</taxon>
        <taxon>Neopterygii</taxon>
        <taxon>Teleostei</taxon>
        <taxon>Neoteleostei</taxon>
        <taxon>Acanthomorphata</taxon>
        <taxon>Eupercaria</taxon>
        <taxon>Tetraodontiformes</taxon>
        <taxon>Tetradontoidea</taxon>
        <taxon>Tetraodontidae</taxon>
        <taxon>Tetraodon</taxon>
    </lineage>
</organism>
<evidence type="ECO:0000256" key="1">
    <source>
        <dbReference type="ARBA" id="ARBA00004613"/>
    </source>
</evidence>
<feature type="domain" description="EGF-like" evidence="12">
    <location>
        <begin position="85"/>
        <end position="121"/>
    </location>
</feature>
<evidence type="ECO:0000256" key="11">
    <source>
        <dbReference type="SAM" id="SignalP"/>
    </source>
</evidence>
<evidence type="ECO:0000313" key="16">
    <source>
        <dbReference type="Proteomes" id="UP000007303"/>
    </source>
</evidence>
<dbReference type="GO" id="GO:0005509">
    <property type="term" value="F:calcium ion binding"/>
    <property type="evidence" value="ECO:0007669"/>
    <property type="project" value="InterPro"/>
</dbReference>
<dbReference type="InterPro" id="IPR001881">
    <property type="entry name" value="EGF-like_Ca-bd_dom"/>
</dbReference>
<dbReference type="GO" id="GO:0004252">
    <property type="term" value="F:serine-type endopeptidase activity"/>
    <property type="evidence" value="ECO:0007669"/>
    <property type="project" value="InterPro"/>
</dbReference>
<dbReference type="InterPro" id="IPR000294">
    <property type="entry name" value="GLA_domain"/>
</dbReference>
<feature type="domain" description="Peptidase S1" evidence="13">
    <location>
        <begin position="192"/>
        <end position="419"/>
    </location>
</feature>
<dbReference type="Gene3D" id="2.10.25.10">
    <property type="entry name" value="Laminin"/>
    <property type="match status" value="2"/>
</dbReference>
<dbReference type="SMART" id="SM00181">
    <property type="entry name" value="EGF"/>
    <property type="match status" value="2"/>
</dbReference>
<dbReference type="Pfam" id="PF00594">
    <property type="entry name" value="Gla"/>
    <property type="match status" value="1"/>
</dbReference>
<dbReference type="PIRSF" id="PIRSF001143">
    <property type="entry name" value="Factor_X"/>
    <property type="match status" value="1"/>
</dbReference>
<reference evidence="16" key="1">
    <citation type="journal article" date="2004" name="Nature">
        <title>Genome duplication in the teleost fish Tetraodon nigroviridis reveals the early vertebrate proto-karyotype.</title>
        <authorList>
            <person name="Jaillon O."/>
            <person name="Aury J.-M."/>
            <person name="Brunet F."/>
            <person name="Petit J.-L."/>
            <person name="Stange-Thomann N."/>
            <person name="Mauceli E."/>
            <person name="Bouneau L."/>
            <person name="Fischer C."/>
            <person name="Ozouf-Costaz C."/>
            <person name="Bernot A."/>
            <person name="Nicaud S."/>
            <person name="Jaffe D."/>
            <person name="Fisher S."/>
            <person name="Lutfalla G."/>
            <person name="Dossat C."/>
            <person name="Segurens B."/>
            <person name="Dasilva C."/>
            <person name="Salanoubat M."/>
            <person name="Levy M."/>
            <person name="Boudet N."/>
            <person name="Castellano S."/>
            <person name="Anthouard V."/>
            <person name="Jubin C."/>
            <person name="Castelli V."/>
            <person name="Katinka M."/>
            <person name="Vacherie B."/>
            <person name="Biemont C."/>
            <person name="Skalli Z."/>
            <person name="Cattolico L."/>
            <person name="Poulain J."/>
            <person name="De Berardinis V."/>
            <person name="Cruaud C."/>
            <person name="Duprat S."/>
            <person name="Brottier P."/>
            <person name="Coutanceau J.-P."/>
            <person name="Gouzy J."/>
            <person name="Parra G."/>
            <person name="Lardier G."/>
            <person name="Chapple C."/>
            <person name="McKernan K.J."/>
            <person name="McEwan P."/>
            <person name="Bosak S."/>
            <person name="Kellis M."/>
            <person name="Volff J.-N."/>
            <person name="Guigo R."/>
            <person name="Zody M.C."/>
            <person name="Mesirov J."/>
            <person name="Lindblad-Toh K."/>
            <person name="Birren B."/>
            <person name="Nusbaum C."/>
            <person name="Kahn D."/>
            <person name="Robinson-Rechavi M."/>
            <person name="Laudet V."/>
            <person name="Schachter V."/>
            <person name="Quetier F."/>
            <person name="Saurin W."/>
            <person name="Scarpelli C."/>
            <person name="Wincker P."/>
            <person name="Lander E.S."/>
            <person name="Weissenbach J."/>
            <person name="Roest Crollius H."/>
        </authorList>
    </citation>
    <scope>NUCLEOTIDE SEQUENCE [LARGE SCALE GENOMIC DNA]</scope>
</reference>
<dbReference type="InterPro" id="IPR018097">
    <property type="entry name" value="EGF_Ca-bd_CS"/>
</dbReference>
<keyword evidence="4 10" id="KW-0245">EGF-like domain</keyword>
<dbReference type="InterPro" id="IPR043504">
    <property type="entry name" value="Peptidase_S1_PA_chymotrypsin"/>
</dbReference>
<evidence type="ECO:0000313" key="15">
    <source>
        <dbReference type="Ensembl" id="ENSTNIP00000021137.1"/>
    </source>
</evidence>
<keyword evidence="2" id="KW-0301">Gamma-carboxyglutamic acid</keyword>
<keyword evidence="7" id="KW-0106">Calcium</keyword>
<dbReference type="PANTHER" id="PTHR24278:SF33">
    <property type="entry name" value="PROTEIN Z, VITAMIN K-DEPENDENT PLASMA GLYCOPROTEIN A"/>
    <property type="match status" value="1"/>
</dbReference>
<dbReference type="AlphaFoldDB" id="H3DKT9"/>
<evidence type="ECO:0000256" key="6">
    <source>
        <dbReference type="ARBA" id="ARBA00022801"/>
    </source>
</evidence>
<dbReference type="OMA" id="VHPRYVE"/>
<dbReference type="PROSITE" id="PS01187">
    <property type="entry name" value="EGF_CA"/>
    <property type="match status" value="1"/>
</dbReference>
<dbReference type="SUPFAM" id="SSF57630">
    <property type="entry name" value="GLA-domain"/>
    <property type="match status" value="1"/>
</dbReference>
<dbReference type="InterPro" id="IPR012224">
    <property type="entry name" value="Pept_S1A_FX"/>
</dbReference>
<keyword evidence="6" id="KW-0378">Hydrolase</keyword>
<feature type="signal peptide" evidence="11">
    <location>
        <begin position="1"/>
        <end position="19"/>
    </location>
</feature>
<evidence type="ECO:0000256" key="9">
    <source>
        <dbReference type="ARBA" id="ARBA00023180"/>
    </source>
</evidence>
<keyword evidence="3" id="KW-0964">Secreted</keyword>
<dbReference type="SMART" id="SM00069">
    <property type="entry name" value="GLA"/>
    <property type="match status" value="1"/>
</dbReference>
<dbReference type="FunFam" id="2.10.25.10:FF:000671">
    <property type="entry name" value="Protein Z, vitamin K-dependent plasma glycoprotein a"/>
    <property type="match status" value="1"/>
</dbReference>
<keyword evidence="8 10" id="KW-1015">Disulfide bond</keyword>
<dbReference type="GO" id="GO:0007596">
    <property type="term" value="P:blood coagulation"/>
    <property type="evidence" value="ECO:0007669"/>
    <property type="project" value="InterPro"/>
</dbReference>
<evidence type="ECO:0000256" key="2">
    <source>
        <dbReference type="ARBA" id="ARBA00022479"/>
    </source>
</evidence>
<dbReference type="InterPro" id="IPR017857">
    <property type="entry name" value="Coagulation_fac-like_Gla_dom"/>
</dbReference>
<evidence type="ECO:0000256" key="4">
    <source>
        <dbReference type="ARBA" id="ARBA00022536"/>
    </source>
</evidence>
<dbReference type="PROSITE" id="PS01186">
    <property type="entry name" value="EGF_2"/>
    <property type="match status" value="1"/>
</dbReference>
<dbReference type="InterPro" id="IPR001254">
    <property type="entry name" value="Trypsin_dom"/>
</dbReference>
<feature type="chain" id="PRO_5003582451" evidence="11">
    <location>
        <begin position="20"/>
        <end position="421"/>
    </location>
</feature>
<dbReference type="InterPro" id="IPR035972">
    <property type="entry name" value="GLA-like_dom_SF"/>
</dbReference>
<dbReference type="PROSITE" id="PS00022">
    <property type="entry name" value="EGF_1"/>
    <property type="match status" value="1"/>
</dbReference>
<keyword evidence="5" id="KW-0645">Protease</keyword>
<dbReference type="PROSITE" id="PS00010">
    <property type="entry name" value="ASX_HYDROXYL"/>
    <property type="match status" value="1"/>
</dbReference>
<evidence type="ECO:0000256" key="7">
    <source>
        <dbReference type="ARBA" id="ARBA00022837"/>
    </source>
</evidence>
<dbReference type="SMART" id="SM00179">
    <property type="entry name" value="EGF_CA"/>
    <property type="match status" value="2"/>
</dbReference>
<name>H3DKT9_TETNG</name>
<reference evidence="15" key="2">
    <citation type="submission" date="2025-08" db="UniProtKB">
        <authorList>
            <consortium name="Ensembl"/>
        </authorList>
    </citation>
    <scope>IDENTIFICATION</scope>
</reference>
<dbReference type="InterPro" id="IPR000152">
    <property type="entry name" value="EGF-type_Asp/Asn_hydroxyl_site"/>
</dbReference>
<dbReference type="PROSITE" id="PS50240">
    <property type="entry name" value="TRYPSIN_DOM"/>
    <property type="match status" value="1"/>
</dbReference>
<dbReference type="InterPro" id="IPR009003">
    <property type="entry name" value="Peptidase_S1_PA"/>
</dbReference>
<keyword evidence="11" id="KW-0732">Signal</keyword>
<evidence type="ECO:0000259" key="14">
    <source>
        <dbReference type="PROSITE" id="PS50998"/>
    </source>
</evidence>
<dbReference type="Pfam" id="PF00089">
    <property type="entry name" value="Trypsin"/>
    <property type="match status" value="1"/>
</dbReference>
<dbReference type="PRINTS" id="PR00010">
    <property type="entry name" value="EGFBLOOD"/>
</dbReference>
<accession>H3DKT9</accession>
<dbReference type="GO" id="GO:0006508">
    <property type="term" value="P:proteolysis"/>
    <property type="evidence" value="ECO:0007669"/>
    <property type="project" value="UniProtKB-KW"/>
</dbReference>
<dbReference type="InterPro" id="IPR050442">
    <property type="entry name" value="Peptidase_S1_coag_factors"/>
</dbReference>
<dbReference type="SMART" id="SM00020">
    <property type="entry name" value="Tryp_SPc"/>
    <property type="match status" value="1"/>
</dbReference>
<feature type="domain" description="Gla" evidence="14">
    <location>
        <begin position="39"/>
        <end position="85"/>
    </location>
</feature>
<dbReference type="Ensembl" id="ENSTNIT00000021370.1">
    <property type="protein sequence ID" value="ENSTNIP00000021137.1"/>
    <property type="gene ID" value="ENSTNIG00000017974.1"/>
</dbReference>
<dbReference type="SUPFAM" id="SSF50494">
    <property type="entry name" value="Trypsin-like serine proteases"/>
    <property type="match status" value="1"/>
</dbReference>
<dbReference type="Proteomes" id="UP000007303">
    <property type="component" value="Unassembled WGS sequence"/>
</dbReference>
<dbReference type="GeneTree" id="ENSGT00940000154505"/>
<sequence length="421" mass="45591">MLSSITSAALLCLLAGAGAVAPDRSDPQVFLDKQQASSLISRQKRNAAGSTLEQVCMENICTYEQARAFFQDSYRADIFWAVYVDGDQCAEKPCKNGAMCSDSVGGYDCVCKSGFTGVHCEKDETLCVVDSDKGCSQFCKPGYTSHECSCAQGWKISGSDKTKCVPTGRFSCGRVSSVGQWESRMATNKENNFQGISCTSGECPWQALLKTSASPGFCSGVILKANLVLTSAQCARKYSSFQVAVGKRSTSYEAGERTLRVKRVHVHPRFVEGRPDNDLAVVELSSSITYNKDTIAACLPEKDFAENVLMKLPTAVTGWEEAKEEPSLQGPLMLNHLTYVSLADCLEAHPNLLTNKMGCTLPLANANCTMGSGSPLLTVYKEVLFLTGVVSQPAGADCSKGYIVQKVSRYQSWLQSLMNLR</sequence>
<comment type="subcellular location">
    <subcellularLocation>
        <location evidence="1">Secreted</location>
    </subcellularLocation>
</comment>
<evidence type="ECO:0000256" key="3">
    <source>
        <dbReference type="ARBA" id="ARBA00022525"/>
    </source>
</evidence>
<dbReference type="Gene3D" id="4.10.740.10">
    <property type="entry name" value="Coagulation Factor IX"/>
    <property type="match status" value="1"/>
</dbReference>
<dbReference type="CDD" id="cd00054">
    <property type="entry name" value="EGF_CA"/>
    <property type="match status" value="1"/>
</dbReference>
<dbReference type="SUPFAM" id="SSF57196">
    <property type="entry name" value="EGF/Laminin"/>
    <property type="match status" value="1"/>
</dbReference>
<reference evidence="15" key="3">
    <citation type="submission" date="2025-09" db="UniProtKB">
        <authorList>
            <consortium name="Ensembl"/>
        </authorList>
    </citation>
    <scope>IDENTIFICATION</scope>
</reference>
<evidence type="ECO:0000256" key="8">
    <source>
        <dbReference type="ARBA" id="ARBA00023157"/>
    </source>
</evidence>
<dbReference type="Pfam" id="PF00008">
    <property type="entry name" value="EGF"/>
    <property type="match status" value="1"/>
</dbReference>
<dbReference type="PROSITE" id="PS50026">
    <property type="entry name" value="EGF_3"/>
    <property type="match status" value="1"/>
</dbReference>
<keyword evidence="16" id="KW-1185">Reference proteome</keyword>
<feature type="disulfide bond" evidence="10">
    <location>
        <begin position="111"/>
        <end position="120"/>
    </location>
</feature>
<evidence type="ECO:0000256" key="10">
    <source>
        <dbReference type="PROSITE-ProRule" id="PRU00076"/>
    </source>
</evidence>
<dbReference type="GO" id="GO:0005615">
    <property type="term" value="C:extracellular space"/>
    <property type="evidence" value="ECO:0007669"/>
    <property type="project" value="TreeGrafter"/>
</dbReference>
<dbReference type="Gene3D" id="2.40.10.10">
    <property type="entry name" value="Trypsin-like serine proteases"/>
    <property type="match status" value="2"/>
</dbReference>
<evidence type="ECO:0000256" key="5">
    <source>
        <dbReference type="ARBA" id="ARBA00022670"/>
    </source>
</evidence>
<evidence type="ECO:0000259" key="12">
    <source>
        <dbReference type="PROSITE" id="PS50026"/>
    </source>
</evidence>
<proteinExistence type="predicted"/>